<dbReference type="CDD" id="cd00180">
    <property type="entry name" value="PKc"/>
    <property type="match status" value="1"/>
</dbReference>
<dbReference type="EMBL" id="JBHGVX010000005">
    <property type="protein sequence ID" value="KAL1795511.1"/>
    <property type="molecule type" value="Genomic_DNA"/>
</dbReference>
<gene>
    <name evidence="11" type="ORF">ACET3X_005735</name>
</gene>
<evidence type="ECO:0000256" key="1">
    <source>
        <dbReference type="ARBA" id="ARBA00012513"/>
    </source>
</evidence>
<evidence type="ECO:0000256" key="2">
    <source>
        <dbReference type="ARBA" id="ARBA00022527"/>
    </source>
</evidence>
<evidence type="ECO:0000256" key="6">
    <source>
        <dbReference type="ARBA" id="ARBA00022840"/>
    </source>
</evidence>
<organism evidence="11 12">
    <name type="scientific">Alternaria dauci</name>
    <dbReference type="NCBI Taxonomy" id="48095"/>
    <lineage>
        <taxon>Eukaryota</taxon>
        <taxon>Fungi</taxon>
        <taxon>Dikarya</taxon>
        <taxon>Ascomycota</taxon>
        <taxon>Pezizomycotina</taxon>
        <taxon>Dothideomycetes</taxon>
        <taxon>Pleosporomycetidae</taxon>
        <taxon>Pleosporales</taxon>
        <taxon>Pleosporineae</taxon>
        <taxon>Pleosporaceae</taxon>
        <taxon>Alternaria</taxon>
        <taxon>Alternaria sect. Porri</taxon>
    </lineage>
</organism>
<keyword evidence="4" id="KW-0547">Nucleotide-binding</keyword>
<evidence type="ECO:0000313" key="12">
    <source>
        <dbReference type="Proteomes" id="UP001578633"/>
    </source>
</evidence>
<dbReference type="Gene3D" id="1.10.510.10">
    <property type="entry name" value="Transferase(Phosphotransferase) domain 1"/>
    <property type="match status" value="1"/>
</dbReference>
<keyword evidence="12" id="KW-1185">Reference proteome</keyword>
<evidence type="ECO:0000256" key="7">
    <source>
        <dbReference type="ARBA" id="ARBA00047899"/>
    </source>
</evidence>
<proteinExistence type="predicted"/>
<keyword evidence="5" id="KW-0418">Kinase</keyword>
<evidence type="ECO:0000256" key="9">
    <source>
        <dbReference type="SAM" id="MobiDB-lite"/>
    </source>
</evidence>
<evidence type="ECO:0000256" key="4">
    <source>
        <dbReference type="ARBA" id="ARBA00022741"/>
    </source>
</evidence>
<comment type="catalytic activity">
    <reaction evidence="8">
        <text>L-seryl-[protein] + ATP = O-phospho-L-seryl-[protein] + ADP + H(+)</text>
        <dbReference type="Rhea" id="RHEA:17989"/>
        <dbReference type="Rhea" id="RHEA-COMP:9863"/>
        <dbReference type="Rhea" id="RHEA-COMP:11604"/>
        <dbReference type="ChEBI" id="CHEBI:15378"/>
        <dbReference type="ChEBI" id="CHEBI:29999"/>
        <dbReference type="ChEBI" id="CHEBI:30616"/>
        <dbReference type="ChEBI" id="CHEBI:83421"/>
        <dbReference type="ChEBI" id="CHEBI:456216"/>
        <dbReference type="EC" id="2.7.11.1"/>
    </reaction>
</comment>
<feature type="region of interest" description="Disordered" evidence="9">
    <location>
        <begin position="1"/>
        <end position="22"/>
    </location>
</feature>
<name>A0ABR3UG95_9PLEO</name>
<keyword evidence="6" id="KW-0067">ATP-binding</keyword>
<comment type="caution">
    <text evidence="11">The sequence shown here is derived from an EMBL/GenBank/DDBJ whole genome shotgun (WGS) entry which is preliminary data.</text>
</comment>
<dbReference type="SMART" id="SM00220">
    <property type="entry name" value="S_TKc"/>
    <property type="match status" value="1"/>
</dbReference>
<dbReference type="InterPro" id="IPR050660">
    <property type="entry name" value="NEK_Ser/Thr_kinase"/>
</dbReference>
<dbReference type="PANTHER" id="PTHR43671">
    <property type="entry name" value="SERINE/THREONINE-PROTEIN KINASE NEK"/>
    <property type="match status" value="1"/>
</dbReference>
<accession>A0ABR3UG95</accession>
<sequence>MSTNTDAAASDNLQKLERKDSGIATHEDEASAFCETMLGLADFQIKENPSLDQPDQLTLRNFQKIYDIPKNDANIVTKLVDHTALTVSEEDPADAPGLANFVRLLSNNKPETWRHSIDSAKRWLLMRESEKCAGDKFAVGKIVGGRWYIKEKITGVKGSCNQGILLVLDNTHGFIRVMKLLTSEAVDPGCSAREINILRRLSHPNIVSFFDAHTPSPVTERHATPYLVTEYCDKKTLFDAIRLCNQEENVIPEDFVWQVFEALVSAVKYLHHGPDDALPGTWDAISHRDIIPSNIFCTLGAPMSPYDYPVHIKLADFGCAITDSEMAAHPTPVEDLPLVSSYYVPPEGAQPTEATDMYQIGLIISLMYCKTNRPRPDVSDPGFLYQNRHPGFTEYTSELRTYLEMCLDVDDSQRPESRSFLSRIQSARRLLNRTGRLGTVEPDLLVFSR</sequence>
<evidence type="ECO:0000313" key="11">
    <source>
        <dbReference type="EMBL" id="KAL1795511.1"/>
    </source>
</evidence>
<feature type="domain" description="Protein kinase" evidence="10">
    <location>
        <begin position="151"/>
        <end position="431"/>
    </location>
</feature>
<keyword evidence="2" id="KW-0723">Serine/threonine-protein kinase</keyword>
<keyword evidence="3" id="KW-0808">Transferase</keyword>
<dbReference type="Proteomes" id="UP001578633">
    <property type="component" value="Chromosome 5"/>
</dbReference>
<comment type="catalytic activity">
    <reaction evidence="7">
        <text>L-threonyl-[protein] + ATP = O-phospho-L-threonyl-[protein] + ADP + H(+)</text>
        <dbReference type="Rhea" id="RHEA:46608"/>
        <dbReference type="Rhea" id="RHEA-COMP:11060"/>
        <dbReference type="Rhea" id="RHEA-COMP:11605"/>
        <dbReference type="ChEBI" id="CHEBI:15378"/>
        <dbReference type="ChEBI" id="CHEBI:30013"/>
        <dbReference type="ChEBI" id="CHEBI:30616"/>
        <dbReference type="ChEBI" id="CHEBI:61977"/>
        <dbReference type="ChEBI" id="CHEBI:456216"/>
        <dbReference type="EC" id="2.7.11.1"/>
    </reaction>
</comment>
<dbReference type="EC" id="2.7.11.1" evidence="1"/>
<reference evidence="11 12" key="1">
    <citation type="submission" date="2024-09" db="EMBL/GenBank/DDBJ databases">
        <title>T2T genomes of carrot and Alternaria dauci and their utility for understanding host-pathogen interaction during carrot leaf blight disease.</title>
        <authorList>
            <person name="Liu W."/>
            <person name="Xu S."/>
            <person name="Ou C."/>
            <person name="Liu X."/>
            <person name="Zhuang F."/>
            <person name="Deng X.W."/>
        </authorList>
    </citation>
    <scope>NUCLEOTIDE SEQUENCE [LARGE SCALE GENOMIC DNA]</scope>
    <source>
        <strain evidence="11 12">A2016</strain>
    </source>
</reference>
<dbReference type="PANTHER" id="PTHR43671:SF98">
    <property type="entry name" value="SERINE_THREONINE-PROTEIN KINASE NEK11"/>
    <property type="match status" value="1"/>
</dbReference>
<dbReference type="SUPFAM" id="SSF56112">
    <property type="entry name" value="Protein kinase-like (PK-like)"/>
    <property type="match status" value="1"/>
</dbReference>
<dbReference type="InterPro" id="IPR000719">
    <property type="entry name" value="Prot_kinase_dom"/>
</dbReference>
<evidence type="ECO:0000256" key="8">
    <source>
        <dbReference type="ARBA" id="ARBA00048679"/>
    </source>
</evidence>
<evidence type="ECO:0000256" key="5">
    <source>
        <dbReference type="ARBA" id="ARBA00022777"/>
    </source>
</evidence>
<dbReference type="InterPro" id="IPR011009">
    <property type="entry name" value="Kinase-like_dom_sf"/>
</dbReference>
<dbReference type="Pfam" id="PF00069">
    <property type="entry name" value="Pkinase"/>
    <property type="match status" value="1"/>
</dbReference>
<evidence type="ECO:0000259" key="10">
    <source>
        <dbReference type="PROSITE" id="PS50011"/>
    </source>
</evidence>
<evidence type="ECO:0000256" key="3">
    <source>
        <dbReference type="ARBA" id="ARBA00022679"/>
    </source>
</evidence>
<dbReference type="RefSeq" id="XP_069306095.1">
    <property type="nucleotide sequence ID" value="XM_069451870.1"/>
</dbReference>
<dbReference type="GeneID" id="96086057"/>
<feature type="compositionally biased region" description="Polar residues" evidence="9">
    <location>
        <begin position="1"/>
        <end position="13"/>
    </location>
</feature>
<dbReference type="PROSITE" id="PS50011">
    <property type="entry name" value="PROTEIN_KINASE_DOM"/>
    <property type="match status" value="1"/>
</dbReference>
<protein>
    <recommendedName>
        <fullName evidence="1">non-specific serine/threonine protein kinase</fullName>
        <ecNumber evidence="1">2.7.11.1</ecNumber>
    </recommendedName>
</protein>